<dbReference type="Gene3D" id="3.10.129.10">
    <property type="entry name" value="Hotdog Thioesterase"/>
    <property type="match status" value="1"/>
</dbReference>
<accession>A0A2N3Y1R0</accession>
<evidence type="ECO:0000313" key="3">
    <source>
        <dbReference type="EMBL" id="PKW16839.1"/>
    </source>
</evidence>
<dbReference type="EMBL" id="PJNB01000001">
    <property type="protein sequence ID" value="PKW16839.1"/>
    <property type="molecule type" value="Genomic_DNA"/>
</dbReference>
<dbReference type="PANTHER" id="PTHR42993:SF1">
    <property type="entry name" value="MAOC-LIKE DEHYDRATASE DOMAIN-CONTAINING PROTEIN"/>
    <property type="match status" value="1"/>
</dbReference>
<feature type="domain" description="MaoC-like" evidence="2">
    <location>
        <begin position="12"/>
        <end position="130"/>
    </location>
</feature>
<comment type="caution">
    <text evidence="3">The sequence shown here is derived from an EMBL/GenBank/DDBJ whole genome shotgun (WGS) entry which is preliminary data.</text>
</comment>
<name>A0A2N3Y1R0_SACSN</name>
<organism evidence="3 4">
    <name type="scientific">Saccharopolyspora spinosa</name>
    <dbReference type="NCBI Taxonomy" id="60894"/>
    <lineage>
        <taxon>Bacteria</taxon>
        <taxon>Bacillati</taxon>
        <taxon>Actinomycetota</taxon>
        <taxon>Actinomycetes</taxon>
        <taxon>Pseudonocardiales</taxon>
        <taxon>Pseudonocardiaceae</taxon>
        <taxon>Saccharopolyspora</taxon>
    </lineage>
</organism>
<proteinExistence type="inferred from homology"/>
<evidence type="ECO:0000313" key="4">
    <source>
        <dbReference type="Proteomes" id="UP000233786"/>
    </source>
</evidence>
<dbReference type="OrthoDB" id="9801735at2"/>
<dbReference type="InterPro" id="IPR039375">
    <property type="entry name" value="NodN-like"/>
</dbReference>
<dbReference type="Proteomes" id="UP000233786">
    <property type="component" value="Unassembled WGS sequence"/>
</dbReference>
<keyword evidence="4" id="KW-1185">Reference proteome</keyword>
<dbReference type="STRING" id="994479.GCA_000194155_07498"/>
<dbReference type="Pfam" id="PF01575">
    <property type="entry name" value="MaoC_dehydratas"/>
    <property type="match status" value="1"/>
</dbReference>
<gene>
    <name evidence="3" type="ORF">A8926_4733</name>
</gene>
<sequence length="149" mass="16247">MIFDSLDELARAAGTELGVSDWLVVDQQRIDRFADATDDHQWIHVDPERAATAQFGRTVAHGFLTLALIAPMTQQVMGVDGVSMVINYGLDRVRFITPVTVGSRVRARVELTTAQAVPGGLQVTRTVTVEVEGAPKPACVAESLLRYVR</sequence>
<dbReference type="SUPFAM" id="SSF54637">
    <property type="entry name" value="Thioesterase/thiol ester dehydrase-isomerase"/>
    <property type="match status" value="1"/>
</dbReference>
<dbReference type="RefSeq" id="WP_010315264.1">
    <property type="nucleotide sequence ID" value="NZ_CP061007.1"/>
</dbReference>
<evidence type="ECO:0000259" key="2">
    <source>
        <dbReference type="Pfam" id="PF01575"/>
    </source>
</evidence>
<reference evidence="3" key="1">
    <citation type="submission" date="2017-12" db="EMBL/GenBank/DDBJ databases">
        <title>Sequencing the genomes of 1000 Actinobacteria strains.</title>
        <authorList>
            <person name="Klenk H.-P."/>
        </authorList>
    </citation>
    <scope>NUCLEOTIDE SEQUENCE [LARGE SCALE GENOMIC DNA]</scope>
    <source>
        <strain evidence="3">DSM 44228</strain>
    </source>
</reference>
<comment type="similarity">
    <text evidence="1">Belongs to the enoyl-CoA hydratase/isomerase family.</text>
</comment>
<evidence type="ECO:0000256" key="1">
    <source>
        <dbReference type="ARBA" id="ARBA00005254"/>
    </source>
</evidence>
<dbReference type="AlphaFoldDB" id="A0A2N3Y1R0"/>
<protein>
    <submittedName>
        <fullName evidence="3">Acyl dehydratase</fullName>
    </submittedName>
</protein>
<dbReference type="CDD" id="cd03450">
    <property type="entry name" value="NodN"/>
    <property type="match status" value="1"/>
</dbReference>
<dbReference type="PANTHER" id="PTHR42993">
    <property type="entry name" value="MAOC-LIKE DEHYDRATASE DOMAIN-CONTAINING PROTEIN"/>
    <property type="match status" value="1"/>
</dbReference>
<dbReference type="InterPro" id="IPR002539">
    <property type="entry name" value="MaoC-like_dom"/>
</dbReference>
<dbReference type="InterPro" id="IPR029069">
    <property type="entry name" value="HotDog_dom_sf"/>
</dbReference>